<keyword evidence="1" id="KW-0732">Signal</keyword>
<name>A0A3D8V992_9GAMM</name>
<organism evidence="2 3">
    <name type="scientific">Lysobacter soli</name>
    <dbReference type="NCBI Taxonomy" id="453783"/>
    <lineage>
        <taxon>Bacteria</taxon>
        <taxon>Pseudomonadati</taxon>
        <taxon>Pseudomonadota</taxon>
        <taxon>Gammaproteobacteria</taxon>
        <taxon>Lysobacterales</taxon>
        <taxon>Lysobacteraceae</taxon>
        <taxon>Lysobacter</taxon>
    </lineage>
</organism>
<dbReference type="RefSeq" id="WP_115843716.1">
    <property type="nucleotide sequence ID" value="NZ_CP183976.1"/>
</dbReference>
<feature type="signal peptide" evidence="1">
    <location>
        <begin position="1"/>
        <end position="19"/>
    </location>
</feature>
<comment type="caution">
    <text evidence="2">The sequence shown here is derived from an EMBL/GenBank/DDBJ whole genome shotgun (WGS) entry which is preliminary data.</text>
</comment>
<evidence type="ECO:0000313" key="2">
    <source>
        <dbReference type="EMBL" id="RDY66002.1"/>
    </source>
</evidence>
<evidence type="ECO:0000313" key="3">
    <source>
        <dbReference type="Proteomes" id="UP000256829"/>
    </source>
</evidence>
<dbReference type="Proteomes" id="UP000256829">
    <property type="component" value="Unassembled WGS sequence"/>
</dbReference>
<evidence type="ECO:0000256" key="1">
    <source>
        <dbReference type="SAM" id="SignalP"/>
    </source>
</evidence>
<evidence type="ECO:0008006" key="4">
    <source>
        <dbReference type="Google" id="ProtNLM"/>
    </source>
</evidence>
<protein>
    <recommendedName>
        <fullName evidence="4">Secreted protein</fullName>
    </recommendedName>
</protein>
<proteinExistence type="predicted"/>
<dbReference type="EMBL" id="QTJR01000012">
    <property type="protein sequence ID" value="RDY66002.1"/>
    <property type="molecule type" value="Genomic_DNA"/>
</dbReference>
<reference evidence="2 3" key="1">
    <citation type="submission" date="2018-08" db="EMBL/GenBank/DDBJ databases">
        <title>Lysobacter soli KCTC 22011, whole genome shotgun sequence.</title>
        <authorList>
            <person name="Zhang X."/>
            <person name="Feng G."/>
            <person name="Zhu H."/>
        </authorList>
    </citation>
    <scope>NUCLEOTIDE SEQUENCE [LARGE SCALE GENOMIC DNA]</scope>
    <source>
        <strain evidence="2 3">KCTC 22011</strain>
    </source>
</reference>
<sequence length="158" mass="17321">MRRCLLLAIAVLLALPASAGERTWVPIEKRLSAEQLRATGLDSLSAEQLALLNTLLREDRAADLRAADVQRTQDEAGMRPKRTPAQTVVAVVPGSSRAWTQGQTLLLDNGQRWRVVDSGVNFPRPITDAKVTIAPGMLGAWYLRMDDGTPPIKVQRVD</sequence>
<dbReference type="AlphaFoldDB" id="A0A3D8V992"/>
<accession>A0A3D8V992</accession>
<feature type="chain" id="PRO_5017801573" description="Secreted protein" evidence="1">
    <location>
        <begin position="20"/>
        <end position="158"/>
    </location>
</feature>
<gene>
    <name evidence="2" type="ORF">DX912_15015</name>
</gene>
<keyword evidence="3" id="KW-1185">Reference proteome</keyword>